<dbReference type="PANTHER" id="PTHR32089:SF112">
    <property type="entry name" value="LYSOZYME-LIKE PROTEIN-RELATED"/>
    <property type="match status" value="1"/>
</dbReference>
<reference evidence="8 9" key="1">
    <citation type="journal article" date="2017" name="Int. J. Syst. Evol. Microbiol.">
        <title>Marinicauda algicola sp. nov., isolated from a marine red alga Rhodosorus marinus.</title>
        <authorList>
            <person name="Jeong S.E."/>
            <person name="Jeon S.H."/>
            <person name="Chun B.H."/>
            <person name="Kim D.W."/>
            <person name="Jeon C.O."/>
        </authorList>
    </citation>
    <scope>NUCLEOTIDE SEQUENCE [LARGE SCALE GENOMIC DNA]</scope>
    <source>
        <strain evidence="8 9">JCM 31718</strain>
    </source>
</reference>
<dbReference type="SUPFAM" id="SSF58104">
    <property type="entry name" value="Methyl-accepting chemotaxis protein (MCP) signaling domain"/>
    <property type="match status" value="1"/>
</dbReference>
<feature type="compositionally biased region" description="Polar residues" evidence="4">
    <location>
        <begin position="435"/>
        <end position="446"/>
    </location>
</feature>
<evidence type="ECO:0000256" key="4">
    <source>
        <dbReference type="SAM" id="MobiDB-lite"/>
    </source>
</evidence>
<dbReference type="GO" id="GO:0004888">
    <property type="term" value="F:transmembrane signaling receptor activity"/>
    <property type="evidence" value="ECO:0007669"/>
    <property type="project" value="InterPro"/>
</dbReference>
<dbReference type="PANTHER" id="PTHR32089">
    <property type="entry name" value="METHYL-ACCEPTING CHEMOTAXIS PROTEIN MCPB"/>
    <property type="match status" value="1"/>
</dbReference>
<evidence type="ECO:0000259" key="6">
    <source>
        <dbReference type="PROSITE" id="PS50111"/>
    </source>
</evidence>
<evidence type="ECO:0000313" key="9">
    <source>
        <dbReference type="Proteomes" id="UP000308054"/>
    </source>
</evidence>
<dbReference type="GO" id="GO:0007165">
    <property type="term" value="P:signal transduction"/>
    <property type="evidence" value="ECO:0007669"/>
    <property type="project" value="UniProtKB-KW"/>
</dbReference>
<sequence>MKISIHSVQTRLLAAFALVTVTTLAAAGAGLFAFSSARSALTDVVEEAAPLAESTQRLEATANAITGELAAFARSRDQVEATSASARLGSLVEEARAAADQMEAAGLDAARLAEVESALADLAARVDEAAGPVNAKLEARDTRIAHVREALDERARAAAGLEAELDEAEDPAQIETLLRTIMALNLIATQYAELDGAQDAAAVEAVQDNFLDASDELFVNLAILGDAIGDEIRVPANAFLAHAEGETGIFDSRIAELAANADADAAVEEARMADAVLAELVGAAAAEANERADAAMSKGYSAIGFGTVLLAAISIAAVAISAAIAWFYVSGNLLKRLTAISDAMTALAAGDTSREVDDEGRDEIAGMARAVEVFRENAIERQRLESESEAERKAREARAKSIEELVAGFEEASSRALKAVSDAAGEMEMAAHALTESSQGASQKTADANEAGSTAAQNVDTVAAAAEEMTSSISEIAQQITRSNDIAQQAASRVAEANGDVKTLSEAAHKIDGVVRLINDIAEQTNLLALNATIEAARAGEAGKGFAVVASEVKTLASQTANATGSISEQISGIQSATEKAVAAIANIGQVIGEMTEISTAIAAAMEEQRAAASEITRSAQEAAGGTRKVAESIQGVDATVSETGQCAAQVNQAATSLNTEASDLREAVRRFLDGVRAA</sequence>
<dbReference type="Gene3D" id="6.10.340.10">
    <property type="match status" value="1"/>
</dbReference>
<dbReference type="GO" id="GO:0006935">
    <property type="term" value="P:chemotaxis"/>
    <property type="evidence" value="ECO:0007669"/>
    <property type="project" value="InterPro"/>
</dbReference>
<dbReference type="OrthoDB" id="3378718at2"/>
<dbReference type="EMBL" id="SRXW01000005">
    <property type="protein sequence ID" value="TGY87627.1"/>
    <property type="molecule type" value="Genomic_DNA"/>
</dbReference>
<evidence type="ECO:0000256" key="5">
    <source>
        <dbReference type="SAM" id="Phobius"/>
    </source>
</evidence>
<evidence type="ECO:0000256" key="2">
    <source>
        <dbReference type="ARBA" id="ARBA00029447"/>
    </source>
</evidence>
<evidence type="ECO:0000256" key="3">
    <source>
        <dbReference type="PROSITE-ProRule" id="PRU00284"/>
    </source>
</evidence>
<dbReference type="PROSITE" id="PS50111">
    <property type="entry name" value="CHEMOTAXIS_TRANSDUC_2"/>
    <property type="match status" value="1"/>
</dbReference>
<dbReference type="AlphaFoldDB" id="A0A4S2GX10"/>
<name>A0A4S2GX10_9PROT</name>
<feature type="region of interest" description="Disordered" evidence="4">
    <location>
        <begin position="434"/>
        <end position="454"/>
    </location>
</feature>
<dbReference type="SMART" id="SM00304">
    <property type="entry name" value="HAMP"/>
    <property type="match status" value="2"/>
</dbReference>
<evidence type="ECO:0000256" key="1">
    <source>
        <dbReference type="ARBA" id="ARBA00023224"/>
    </source>
</evidence>
<dbReference type="PROSITE" id="PS50885">
    <property type="entry name" value="HAMP"/>
    <property type="match status" value="1"/>
</dbReference>
<dbReference type="CDD" id="cd06225">
    <property type="entry name" value="HAMP"/>
    <property type="match status" value="1"/>
</dbReference>
<keyword evidence="9" id="KW-1185">Reference proteome</keyword>
<dbReference type="Gene3D" id="1.10.287.950">
    <property type="entry name" value="Methyl-accepting chemotaxis protein"/>
    <property type="match status" value="1"/>
</dbReference>
<evidence type="ECO:0000313" key="8">
    <source>
        <dbReference type="EMBL" id="TGY87627.1"/>
    </source>
</evidence>
<dbReference type="GO" id="GO:0016020">
    <property type="term" value="C:membrane"/>
    <property type="evidence" value="ECO:0007669"/>
    <property type="project" value="InterPro"/>
</dbReference>
<comment type="similarity">
    <text evidence="2">Belongs to the methyl-accepting chemotaxis (MCP) protein family.</text>
</comment>
<keyword evidence="1 3" id="KW-0807">Transducer</keyword>
<dbReference type="Pfam" id="PF00015">
    <property type="entry name" value="MCPsignal"/>
    <property type="match status" value="1"/>
</dbReference>
<organism evidence="8 9">
    <name type="scientific">Marinicauda algicola</name>
    <dbReference type="NCBI Taxonomy" id="2029849"/>
    <lineage>
        <taxon>Bacteria</taxon>
        <taxon>Pseudomonadati</taxon>
        <taxon>Pseudomonadota</taxon>
        <taxon>Alphaproteobacteria</taxon>
        <taxon>Maricaulales</taxon>
        <taxon>Maricaulaceae</taxon>
        <taxon>Marinicauda</taxon>
    </lineage>
</organism>
<feature type="domain" description="Methyl-accepting transducer" evidence="6">
    <location>
        <begin position="423"/>
        <end position="659"/>
    </location>
</feature>
<evidence type="ECO:0000259" key="7">
    <source>
        <dbReference type="PROSITE" id="PS50885"/>
    </source>
</evidence>
<keyword evidence="5" id="KW-0472">Membrane</keyword>
<accession>A0A4S2GX10</accession>
<dbReference type="Gene3D" id="1.20.58.920">
    <property type="match status" value="1"/>
</dbReference>
<feature type="domain" description="HAMP" evidence="7">
    <location>
        <begin position="331"/>
        <end position="383"/>
    </location>
</feature>
<keyword evidence="5" id="KW-1133">Transmembrane helix</keyword>
<dbReference type="InterPro" id="IPR038188">
    <property type="entry name" value="TorS_sensor_sf"/>
</dbReference>
<dbReference type="SMART" id="SM00283">
    <property type="entry name" value="MA"/>
    <property type="match status" value="1"/>
</dbReference>
<proteinExistence type="inferred from homology"/>
<dbReference type="PRINTS" id="PR00260">
    <property type="entry name" value="CHEMTRNSDUCR"/>
</dbReference>
<feature type="transmembrane region" description="Helical" evidence="5">
    <location>
        <begin position="303"/>
        <end position="329"/>
    </location>
</feature>
<comment type="caution">
    <text evidence="8">The sequence shown here is derived from an EMBL/GenBank/DDBJ whole genome shotgun (WGS) entry which is preliminary data.</text>
</comment>
<dbReference type="Pfam" id="PF00672">
    <property type="entry name" value="HAMP"/>
    <property type="match status" value="1"/>
</dbReference>
<dbReference type="InterPro" id="IPR004089">
    <property type="entry name" value="MCPsignal_dom"/>
</dbReference>
<dbReference type="InterPro" id="IPR003660">
    <property type="entry name" value="HAMP_dom"/>
</dbReference>
<protein>
    <submittedName>
        <fullName evidence="8">HAMP domain-containing protein</fullName>
    </submittedName>
</protein>
<dbReference type="Proteomes" id="UP000308054">
    <property type="component" value="Unassembled WGS sequence"/>
</dbReference>
<dbReference type="InterPro" id="IPR004090">
    <property type="entry name" value="Chemotax_Me-accpt_rcpt"/>
</dbReference>
<gene>
    <name evidence="8" type="ORF">E5163_14425</name>
</gene>
<keyword evidence="5" id="KW-0812">Transmembrane</keyword>
<dbReference type="RefSeq" id="WP_135997232.1">
    <property type="nucleotide sequence ID" value="NZ_CP071057.1"/>
</dbReference>